<keyword evidence="2" id="KW-0808">Transferase</keyword>
<organism evidence="2 3">
    <name type="scientific">Chitinophaga agri</name>
    <dbReference type="NCBI Taxonomy" id="2703787"/>
    <lineage>
        <taxon>Bacteria</taxon>
        <taxon>Pseudomonadati</taxon>
        <taxon>Bacteroidota</taxon>
        <taxon>Chitinophagia</taxon>
        <taxon>Chitinophagales</taxon>
        <taxon>Chitinophagaceae</taxon>
        <taxon>Chitinophaga</taxon>
    </lineage>
</organism>
<gene>
    <name evidence="2" type="ORF">GWR21_16595</name>
</gene>
<proteinExistence type="predicted"/>
<dbReference type="KEGG" id="chih:GWR21_16595"/>
<dbReference type="InterPro" id="IPR016181">
    <property type="entry name" value="Acyl_CoA_acyltransferase"/>
</dbReference>
<dbReference type="Proteomes" id="UP000476411">
    <property type="component" value="Chromosome"/>
</dbReference>
<evidence type="ECO:0000313" key="2">
    <source>
        <dbReference type="EMBL" id="QHS61158.1"/>
    </source>
</evidence>
<sequence>MITWITKTFEELTTQELYALLRLRSEVFVVEQQCVFQDMDNADQLAVHIMGYDDSLDNELVAYTRIFGPGIKFDMCSIGRVVTSSRARGNGSGRKLMEYSIATVEQRFGNVPIKIGAQQYLEQFYRSLGFEQSSEMYLEDDIPHIEMIREVQA</sequence>
<dbReference type="RefSeq" id="WP_162332836.1">
    <property type="nucleotide sequence ID" value="NZ_CP048113.1"/>
</dbReference>
<dbReference type="Gene3D" id="3.40.630.30">
    <property type="match status" value="1"/>
</dbReference>
<feature type="domain" description="N-acetyltransferase" evidence="1">
    <location>
        <begin position="7"/>
        <end position="152"/>
    </location>
</feature>
<dbReference type="InterPro" id="IPR000182">
    <property type="entry name" value="GNAT_dom"/>
</dbReference>
<dbReference type="PROSITE" id="PS51186">
    <property type="entry name" value="GNAT"/>
    <property type="match status" value="1"/>
</dbReference>
<protein>
    <submittedName>
        <fullName evidence="2">GNAT family N-acetyltransferase</fullName>
    </submittedName>
</protein>
<dbReference type="SUPFAM" id="SSF55729">
    <property type="entry name" value="Acyl-CoA N-acyltransferases (Nat)"/>
    <property type="match status" value="1"/>
</dbReference>
<name>A0A6B9ZFJ7_9BACT</name>
<evidence type="ECO:0000313" key="3">
    <source>
        <dbReference type="Proteomes" id="UP000476411"/>
    </source>
</evidence>
<dbReference type="CDD" id="cd04301">
    <property type="entry name" value="NAT_SF"/>
    <property type="match status" value="1"/>
</dbReference>
<dbReference type="AlphaFoldDB" id="A0A6B9ZFJ7"/>
<dbReference type="EMBL" id="CP048113">
    <property type="protein sequence ID" value="QHS61158.1"/>
    <property type="molecule type" value="Genomic_DNA"/>
</dbReference>
<evidence type="ECO:0000259" key="1">
    <source>
        <dbReference type="PROSITE" id="PS51186"/>
    </source>
</evidence>
<dbReference type="Pfam" id="PF13673">
    <property type="entry name" value="Acetyltransf_10"/>
    <property type="match status" value="1"/>
</dbReference>
<dbReference type="GO" id="GO:0016747">
    <property type="term" value="F:acyltransferase activity, transferring groups other than amino-acyl groups"/>
    <property type="evidence" value="ECO:0007669"/>
    <property type="project" value="InterPro"/>
</dbReference>
<keyword evidence="3" id="KW-1185">Reference proteome</keyword>
<accession>A0A6B9ZFJ7</accession>
<reference evidence="2 3" key="1">
    <citation type="submission" date="2020-01" db="EMBL/GenBank/DDBJ databases">
        <title>Complete genome sequence of Chitinophaga sp. H33E-04 isolated from quinoa roots.</title>
        <authorList>
            <person name="Weon H.-Y."/>
            <person name="Lee S.A."/>
        </authorList>
    </citation>
    <scope>NUCLEOTIDE SEQUENCE [LARGE SCALE GENOMIC DNA]</scope>
    <source>
        <strain evidence="2 3">H33E-04</strain>
    </source>
</reference>